<organism evidence="1 2">
    <name type="scientific">Scytonema hofmannii PCC 7110</name>
    <dbReference type="NCBI Taxonomy" id="128403"/>
    <lineage>
        <taxon>Bacteria</taxon>
        <taxon>Bacillati</taxon>
        <taxon>Cyanobacteriota</taxon>
        <taxon>Cyanophyceae</taxon>
        <taxon>Nostocales</taxon>
        <taxon>Scytonemataceae</taxon>
        <taxon>Scytonema</taxon>
    </lineage>
</organism>
<dbReference type="Proteomes" id="UP000076925">
    <property type="component" value="Unassembled WGS sequence"/>
</dbReference>
<sequence>MKEYPIYVDTTNLQKFAKRLKEVRKLGILDIYRRFYQYYRTKTRARYLRAAQETPYAPASLGRRKRNGTIITEGSLFGIDTGAMFEDYTQNVKIDDSGLRVWSEKFYAGLVEMKFQEKGPAPEGVLFVDDNDLIEMEFIIQGEVSEALDEVLKKY</sequence>
<dbReference type="RefSeq" id="WP_017741979.1">
    <property type="nucleotide sequence ID" value="NZ_KQ976354.1"/>
</dbReference>
<evidence type="ECO:0000313" key="1">
    <source>
        <dbReference type="EMBL" id="KYC42099.1"/>
    </source>
</evidence>
<comment type="caution">
    <text evidence="1">The sequence shown here is derived from an EMBL/GenBank/DDBJ whole genome shotgun (WGS) entry which is preliminary data.</text>
</comment>
<keyword evidence="2" id="KW-1185">Reference proteome</keyword>
<protein>
    <submittedName>
        <fullName evidence="1">Uncharacterized protein</fullName>
    </submittedName>
</protein>
<dbReference type="EMBL" id="ANNX02000020">
    <property type="protein sequence ID" value="KYC42099.1"/>
    <property type="molecule type" value="Genomic_DNA"/>
</dbReference>
<evidence type="ECO:0000313" key="2">
    <source>
        <dbReference type="Proteomes" id="UP000076925"/>
    </source>
</evidence>
<dbReference type="STRING" id="128403.WA1_19050"/>
<dbReference type="OrthoDB" id="9835333at2"/>
<name>A0A139XBN1_9CYAN</name>
<accession>A0A139XBN1</accession>
<proteinExistence type="predicted"/>
<dbReference type="AlphaFoldDB" id="A0A139XBN1"/>
<reference evidence="1 2" key="1">
    <citation type="journal article" date="2013" name="Genome Biol. Evol.">
        <title>Genomes of Stigonematalean cyanobacteria (subsection V) and the evolution of oxygenic photosynthesis from prokaryotes to plastids.</title>
        <authorList>
            <person name="Dagan T."/>
            <person name="Roettger M."/>
            <person name="Stucken K."/>
            <person name="Landan G."/>
            <person name="Koch R."/>
            <person name="Major P."/>
            <person name="Gould S.B."/>
            <person name="Goremykin V.V."/>
            <person name="Rippka R."/>
            <person name="Tandeau de Marsac N."/>
            <person name="Gugger M."/>
            <person name="Lockhart P.J."/>
            <person name="Allen J.F."/>
            <person name="Brune I."/>
            <person name="Maus I."/>
            <person name="Puhler A."/>
            <person name="Martin W.F."/>
        </authorList>
    </citation>
    <scope>NUCLEOTIDE SEQUENCE [LARGE SCALE GENOMIC DNA]</scope>
    <source>
        <strain evidence="1 2">PCC 7110</strain>
    </source>
</reference>
<gene>
    <name evidence="1" type="ORF">WA1_19050</name>
</gene>